<keyword evidence="3" id="KW-1185">Reference proteome</keyword>
<feature type="region of interest" description="Disordered" evidence="1">
    <location>
        <begin position="1"/>
        <end position="20"/>
    </location>
</feature>
<dbReference type="Pfam" id="PF16702">
    <property type="entry name" value="DUF5063"/>
    <property type="match status" value="1"/>
</dbReference>
<evidence type="ECO:0000313" key="3">
    <source>
        <dbReference type="Proteomes" id="UP001501612"/>
    </source>
</evidence>
<dbReference type="Proteomes" id="UP001501612">
    <property type="component" value="Unassembled WGS sequence"/>
</dbReference>
<comment type="caution">
    <text evidence="2">The sequence shown here is derived from an EMBL/GenBank/DDBJ whole genome shotgun (WGS) entry which is preliminary data.</text>
</comment>
<evidence type="ECO:0000256" key="1">
    <source>
        <dbReference type="SAM" id="MobiDB-lite"/>
    </source>
</evidence>
<dbReference type="InterPro" id="IPR038312">
    <property type="entry name" value="DUF5063_sf"/>
</dbReference>
<accession>A0ABP5AGH0</accession>
<dbReference type="InterPro" id="IPR032025">
    <property type="entry name" value="DUF5063"/>
</dbReference>
<sequence>MRDDTPEVETPPASISPEGAHEVADQVAGFLTALQTVAREGDPGQGVPLLLLEVSEVLLAGARLAVREDFTPAQEFQPDAGPDPDVDAIREELATMLGGADVYGEVFDPYQPEELVPGRLSDDLASVATDLAHGLRHFREGRVTEALWWWQYSYVASWGPEASAALRALQSVVAHDRLDTDAGTIDAAALDVEAEQLAAADEMLNRTGSPAP</sequence>
<dbReference type="RefSeq" id="WP_344005454.1">
    <property type="nucleotide sequence ID" value="NZ_BAAAMY010000004.1"/>
</dbReference>
<name>A0ABP5AGH0_9ACTN</name>
<organism evidence="2 3">
    <name type="scientific">Nocardioides lentus</name>
    <dbReference type="NCBI Taxonomy" id="338077"/>
    <lineage>
        <taxon>Bacteria</taxon>
        <taxon>Bacillati</taxon>
        <taxon>Actinomycetota</taxon>
        <taxon>Actinomycetes</taxon>
        <taxon>Propionibacteriales</taxon>
        <taxon>Nocardioidaceae</taxon>
        <taxon>Nocardioides</taxon>
    </lineage>
</organism>
<proteinExistence type="predicted"/>
<reference evidence="3" key="1">
    <citation type="journal article" date="2019" name="Int. J. Syst. Evol. Microbiol.">
        <title>The Global Catalogue of Microorganisms (GCM) 10K type strain sequencing project: providing services to taxonomists for standard genome sequencing and annotation.</title>
        <authorList>
            <consortium name="The Broad Institute Genomics Platform"/>
            <consortium name="The Broad Institute Genome Sequencing Center for Infectious Disease"/>
            <person name="Wu L."/>
            <person name="Ma J."/>
        </authorList>
    </citation>
    <scope>NUCLEOTIDE SEQUENCE [LARGE SCALE GENOMIC DNA]</scope>
    <source>
        <strain evidence="3">JCM 14046</strain>
    </source>
</reference>
<gene>
    <name evidence="2" type="ORF">GCM10009737_13550</name>
</gene>
<dbReference type="Gene3D" id="1.20.120.1550">
    <property type="entry name" value="Protein of unknown function DUF5063"/>
    <property type="match status" value="1"/>
</dbReference>
<evidence type="ECO:0000313" key="2">
    <source>
        <dbReference type="EMBL" id="GAA1913482.1"/>
    </source>
</evidence>
<dbReference type="EMBL" id="BAAAMY010000004">
    <property type="protein sequence ID" value="GAA1913482.1"/>
    <property type="molecule type" value="Genomic_DNA"/>
</dbReference>
<protein>
    <submittedName>
        <fullName evidence="2">DUF5063 domain-containing protein</fullName>
    </submittedName>
</protein>